<sequence length="111" mass="12340">MTLDDLDLTVRAANFLYGLGIKDIESLLLQSAGTLRKQRNCGEKTIKEIRERLAFHGLALCGDILVQSAAGIALVKEIPELIKRLQNQVHSLKSDIKDLSDALEKIRLSQE</sequence>
<dbReference type="SUPFAM" id="SSF47789">
    <property type="entry name" value="C-terminal domain of RNA polymerase alpha subunit"/>
    <property type="match status" value="1"/>
</dbReference>
<name>A0A6J5NZM6_9CAUD</name>
<evidence type="ECO:0000259" key="1">
    <source>
        <dbReference type="Pfam" id="PF03118"/>
    </source>
</evidence>
<reference evidence="2" key="1">
    <citation type="submission" date="2020-04" db="EMBL/GenBank/DDBJ databases">
        <authorList>
            <person name="Chiriac C."/>
            <person name="Salcher M."/>
            <person name="Ghai R."/>
            <person name="Kavagutti S V."/>
        </authorList>
    </citation>
    <scope>NUCLEOTIDE SEQUENCE</scope>
</reference>
<protein>
    <submittedName>
        <fullName evidence="2">RNA polymerase, alpha subunit, C-terminal</fullName>
    </submittedName>
</protein>
<gene>
    <name evidence="2" type="ORF">UFOVP816_38</name>
</gene>
<proteinExistence type="predicted"/>
<accession>A0A6J5NZM6</accession>
<dbReference type="EMBL" id="LR796759">
    <property type="protein sequence ID" value="CAB4164487.1"/>
    <property type="molecule type" value="Genomic_DNA"/>
</dbReference>
<evidence type="ECO:0000313" key="2">
    <source>
        <dbReference type="EMBL" id="CAB4164487.1"/>
    </source>
</evidence>
<dbReference type="GO" id="GO:0003677">
    <property type="term" value="F:DNA binding"/>
    <property type="evidence" value="ECO:0007669"/>
    <property type="project" value="InterPro"/>
</dbReference>
<organism evidence="2">
    <name type="scientific">uncultured Caudovirales phage</name>
    <dbReference type="NCBI Taxonomy" id="2100421"/>
    <lineage>
        <taxon>Viruses</taxon>
        <taxon>Duplodnaviria</taxon>
        <taxon>Heunggongvirae</taxon>
        <taxon>Uroviricota</taxon>
        <taxon>Caudoviricetes</taxon>
        <taxon>Peduoviridae</taxon>
        <taxon>Maltschvirus</taxon>
        <taxon>Maltschvirus maltsch</taxon>
    </lineage>
</organism>
<dbReference type="GO" id="GO:0003899">
    <property type="term" value="F:DNA-directed RNA polymerase activity"/>
    <property type="evidence" value="ECO:0007669"/>
    <property type="project" value="InterPro"/>
</dbReference>
<dbReference type="GO" id="GO:0006351">
    <property type="term" value="P:DNA-templated transcription"/>
    <property type="evidence" value="ECO:0007669"/>
    <property type="project" value="InterPro"/>
</dbReference>
<dbReference type="Pfam" id="PF03118">
    <property type="entry name" value="RNA_pol_A_CTD"/>
    <property type="match status" value="1"/>
</dbReference>
<dbReference type="InterPro" id="IPR011260">
    <property type="entry name" value="RNAP_asu_C"/>
</dbReference>
<feature type="domain" description="RNA polymerase alpha subunit C-terminal" evidence="1">
    <location>
        <begin position="2"/>
        <end position="53"/>
    </location>
</feature>
<dbReference type="Gene3D" id="1.10.150.20">
    <property type="entry name" value="5' to 3' exonuclease, C-terminal subdomain"/>
    <property type="match status" value="1"/>
</dbReference>